<dbReference type="Gene3D" id="3.40.630.30">
    <property type="match status" value="2"/>
</dbReference>
<dbReference type="AlphaFoldDB" id="A0A921SSE9"/>
<dbReference type="EMBL" id="DYUC01000069">
    <property type="protein sequence ID" value="HJG86780.1"/>
    <property type="molecule type" value="Genomic_DNA"/>
</dbReference>
<evidence type="ECO:0000256" key="1">
    <source>
        <dbReference type="ARBA" id="ARBA00022679"/>
    </source>
</evidence>
<dbReference type="PANTHER" id="PTHR43877">
    <property type="entry name" value="AMINOALKYLPHOSPHONATE N-ACETYLTRANSFERASE-RELATED-RELATED"/>
    <property type="match status" value="1"/>
</dbReference>
<dbReference type="Proteomes" id="UP000760668">
    <property type="component" value="Unassembled WGS sequence"/>
</dbReference>
<dbReference type="GO" id="GO:0016747">
    <property type="term" value="F:acyltransferase activity, transferring groups other than amino-acyl groups"/>
    <property type="evidence" value="ECO:0007669"/>
    <property type="project" value="InterPro"/>
</dbReference>
<reference evidence="4" key="2">
    <citation type="submission" date="2021-09" db="EMBL/GenBank/DDBJ databases">
        <authorList>
            <person name="Gilroy R."/>
        </authorList>
    </citation>
    <scope>NUCLEOTIDE SEQUENCE</scope>
    <source>
        <strain evidence="4">CHK179-5677</strain>
    </source>
</reference>
<reference evidence="4" key="1">
    <citation type="journal article" date="2021" name="PeerJ">
        <title>Extensive microbial diversity within the chicken gut microbiome revealed by metagenomics and culture.</title>
        <authorList>
            <person name="Gilroy R."/>
            <person name="Ravi A."/>
            <person name="Getino M."/>
            <person name="Pursley I."/>
            <person name="Horton D.L."/>
            <person name="Alikhan N.F."/>
            <person name="Baker D."/>
            <person name="Gharbi K."/>
            <person name="Hall N."/>
            <person name="Watson M."/>
            <person name="Adriaenssens E.M."/>
            <person name="Foster-Nyarko E."/>
            <person name="Jarju S."/>
            <person name="Secka A."/>
            <person name="Antonio M."/>
            <person name="Oren A."/>
            <person name="Chaudhuri R.R."/>
            <person name="La Ragione R."/>
            <person name="Hildebrand F."/>
            <person name="Pallen M.J."/>
        </authorList>
    </citation>
    <scope>NUCLEOTIDE SEQUENCE</scope>
    <source>
        <strain evidence="4">CHK179-5677</strain>
    </source>
</reference>
<dbReference type="InterPro" id="IPR050832">
    <property type="entry name" value="Bact_Acetyltransf"/>
</dbReference>
<feature type="domain" description="N-acetyltransferase" evidence="3">
    <location>
        <begin position="167"/>
        <end position="311"/>
    </location>
</feature>
<organism evidence="4 5">
    <name type="scientific">Pseudoflavonifractor capillosus</name>
    <dbReference type="NCBI Taxonomy" id="106588"/>
    <lineage>
        <taxon>Bacteria</taxon>
        <taxon>Bacillati</taxon>
        <taxon>Bacillota</taxon>
        <taxon>Clostridia</taxon>
        <taxon>Eubacteriales</taxon>
        <taxon>Oscillospiraceae</taxon>
        <taxon>Pseudoflavonifractor</taxon>
    </lineage>
</organism>
<sequence length="311" mass="35423">MKDEITIREAVTKQEIAFFWAQLRAYFSRDIFPDPDSGEKAHFLDDQYRSHMDALHQRQQDRCYYLLLSRNGVDIGLALPVLYHTEDGKCFLCEFCVFPEFRGNGTGTKCGEHFLDWARSMGAAYVELNYDTPQRQRFWERLGFRRNGADEWGMPLMLLPPEEELPIHVECLTDGGDWQLKKLENGFLCEIGEDVLTEEKKRRLEQAVSNGEITYFLAKRGYRAVGMCSVATAFSTFACGDVGTFEDFYIEPVFRGRGIARMLAEAAQKWCRENGVASLSVTCAPCDEQMYQALGFHVPLGRTCAYPAGGD</sequence>
<dbReference type="InterPro" id="IPR016181">
    <property type="entry name" value="Acyl_CoA_acyltransferase"/>
</dbReference>
<dbReference type="CDD" id="cd04301">
    <property type="entry name" value="NAT_SF"/>
    <property type="match status" value="2"/>
</dbReference>
<name>A0A921SSE9_9FIRM</name>
<gene>
    <name evidence="4" type="ORF">K8V01_07155</name>
</gene>
<dbReference type="InterPro" id="IPR000182">
    <property type="entry name" value="GNAT_dom"/>
</dbReference>
<evidence type="ECO:0000313" key="4">
    <source>
        <dbReference type="EMBL" id="HJG86780.1"/>
    </source>
</evidence>
<dbReference type="PROSITE" id="PS51186">
    <property type="entry name" value="GNAT"/>
    <property type="match status" value="2"/>
</dbReference>
<accession>A0A921SSE9</accession>
<feature type="domain" description="N-acetyltransferase" evidence="3">
    <location>
        <begin position="5"/>
        <end position="162"/>
    </location>
</feature>
<keyword evidence="2" id="KW-0012">Acyltransferase</keyword>
<evidence type="ECO:0000256" key="2">
    <source>
        <dbReference type="ARBA" id="ARBA00023315"/>
    </source>
</evidence>
<keyword evidence="1" id="KW-0808">Transferase</keyword>
<proteinExistence type="predicted"/>
<evidence type="ECO:0000259" key="3">
    <source>
        <dbReference type="PROSITE" id="PS51186"/>
    </source>
</evidence>
<dbReference type="RefSeq" id="WP_295368895.1">
    <property type="nucleotide sequence ID" value="NZ_DYUC01000069.1"/>
</dbReference>
<protein>
    <submittedName>
        <fullName evidence="4">GNAT family N-acetyltransferase</fullName>
    </submittedName>
</protein>
<dbReference type="SUPFAM" id="SSF55729">
    <property type="entry name" value="Acyl-CoA N-acyltransferases (Nat)"/>
    <property type="match status" value="2"/>
</dbReference>
<comment type="caution">
    <text evidence="4">The sequence shown here is derived from an EMBL/GenBank/DDBJ whole genome shotgun (WGS) entry which is preliminary data.</text>
</comment>
<evidence type="ECO:0000313" key="5">
    <source>
        <dbReference type="Proteomes" id="UP000760668"/>
    </source>
</evidence>
<dbReference type="Pfam" id="PF00583">
    <property type="entry name" value="Acetyltransf_1"/>
    <property type="match status" value="2"/>
</dbReference>